<evidence type="ECO:0000313" key="11">
    <source>
        <dbReference type="Proteomes" id="UP001269375"/>
    </source>
</evidence>
<dbReference type="InterPro" id="IPR003738">
    <property type="entry name" value="SRAP"/>
</dbReference>
<proteinExistence type="inferred from homology"/>
<evidence type="ECO:0000256" key="5">
    <source>
        <dbReference type="ARBA" id="ARBA00023124"/>
    </source>
</evidence>
<name>A0ABU1GX14_9GAMM</name>
<protein>
    <recommendedName>
        <fullName evidence="8">Abasic site processing protein</fullName>
        <ecNumber evidence="8">3.4.-.-</ecNumber>
    </recommendedName>
</protein>
<dbReference type="Gene3D" id="3.90.1680.10">
    <property type="entry name" value="SOS response associated peptidase-like"/>
    <property type="match status" value="1"/>
</dbReference>
<dbReference type="RefSeq" id="WP_251594337.1">
    <property type="nucleotide sequence ID" value="NZ_JAMLJI010000003.1"/>
</dbReference>
<dbReference type="EC" id="3.4.-.-" evidence="8"/>
<evidence type="ECO:0000256" key="9">
    <source>
        <dbReference type="SAM" id="MobiDB-lite"/>
    </source>
</evidence>
<reference evidence="10 11" key="1">
    <citation type="submission" date="2023-04" db="EMBL/GenBank/DDBJ databases">
        <title>A long-awaited taxogenomic arrangement of the family Halomonadaceae.</title>
        <authorList>
            <person name="De La Haba R."/>
            <person name="Chuvochina M."/>
            <person name="Wittouck S."/>
            <person name="Arahal D.R."/>
            <person name="Sanchez-Porro C."/>
            <person name="Hugenholtz P."/>
            <person name="Ventosa A."/>
        </authorList>
    </citation>
    <scope>NUCLEOTIDE SEQUENCE [LARGE SCALE GENOMIC DNA]</scope>
    <source>
        <strain evidence="10 11">DSM 22428</strain>
    </source>
</reference>
<keyword evidence="3" id="KW-0227">DNA damage</keyword>
<feature type="region of interest" description="Disordered" evidence="9">
    <location>
        <begin position="205"/>
        <end position="224"/>
    </location>
</feature>
<sequence length="224" mass="25264">MAGRLWVGDFALPSSLSPLNVRHPRRESPNMAPRQPITVVRRLDEGLVQDECFWGLTPSWLKVLDHAPHCARAESLFERAMFKEAIATRRCLIPVSGIYVWKPQPKRKQPFLVVHAKRRPLLLAALWTRFEQSIVQQDSCALITVPAIDHLDALTDRLPAMIAPHAARKWLDPELELSHVSQMLARPYPEPIGAYPVSTLVNDPAHQDRQCTHPTGPFITDASS</sequence>
<keyword evidence="4 8" id="KW-0378">Hydrolase</keyword>
<keyword evidence="6" id="KW-0238">DNA-binding</keyword>
<evidence type="ECO:0000313" key="10">
    <source>
        <dbReference type="EMBL" id="MDR5896595.1"/>
    </source>
</evidence>
<dbReference type="PANTHER" id="PTHR13604:SF0">
    <property type="entry name" value="ABASIC SITE PROCESSING PROTEIN HMCES"/>
    <property type="match status" value="1"/>
</dbReference>
<comment type="similarity">
    <text evidence="1 8">Belongs to the SOS response-associated peptidase family.</text>
</comment>
<keyword evidence="11" id="KW-1185">Reference proteome</keyword>
<accession>A0ABU1GX14</accession>
<dbReference type="EMBL" id="JARWAO010000005">
    <property type="protein sequence ID" value="MDR5896595.1"/>
    <property type="molecule type" value="Genomic_DNA"/>
</dbReference>
<evidence type="ECO:0000256" key="2">
    <source>
        <dbReference type="ARBA" id="ARBA00022670"/>
    </source>
</evidence>
<dbReference type="PANTHER" id="PTHR13604">
    <property type="entry name" value="DC12-RELATED"/>
    <property type="match status" value="1"/>
</dbReference>
<evidence type="ECO:0000256" key="8">
    <source>
        <dbReference type="RuleBase" id="RU364100"/>
    </source>
</evidence>
<evidence type="ECO:0000256" key="7">
    <source>
        <dbReference type="ARBA" id="ARBA00023239"/>
    </source>
</evidence>
<dbReference type="SUPFAM" id="SSF143081">
    <property type="entry name" value="BB1717-like"/>
    <property type="match status" value="1"/>
</dbReference>
<dbReference type="InterPro" id="IPR036590">
    <property type="entry name" value="SRAP-like"/>
</dbReference>
<dbReference type="Proteomes" id="UP001269375">
    <property type="component" value="Unassembled WGS sequence"/>
</dbReference>
<keyword evidence="5" id="KW-0190">Covalent protein-DNA linkage</keyword>
<comment type="caution">
    <text evidence="10">The sequence shown here is derived from an EMBL/GenBank/DDBJ whole genome shotgun (WGS) entry which is preliminary data.</text>
</comment>
<evidence type="ECO:0000256" key="1">
    <source>
        <dbReference type="ARBA" id="ARBA00008136"/>
    </source>
</evidence>
<keyword evidence="7" id="KW-0456">Lyase</keyword>
<gene>
    <name evidence="10" type="ORF">QC825_10960</name>
</gene>
<evidence type="ECO:0000256" key="6">
    <source>
        <dbReference type="ARBA" id="ARBA00023125"/>
    </source>
</evidence>
<evidence type="ECO:0000256" key="4">
    <source>
        <dbReference type="ARBA" id="ARBA00022801"/>
    </source>
</evidence>
<dbReference type="Pfam" id="PF02586">
    <property type="entry name" value="SRAP"/>
    <property type="match status" value="1"/>
</dbReference>
<keyword evidence="2 8" id="KW-0645">Protease</keyword>
<organism evidence="10 11">
    <name type="scientific">Larsenimonas suaedae</name>
    <dbReference type="NCBI Taxonomy" id="1851019"/>
    <lineage>
        <taxon>Bacteria</taxon>
        <taxon>Pseudomonadati</taxon>
        <taxon>Pseudomonadota</taxon>
        <taxon>Gammaproteobacteria</taxon>
        <taxon>Oceanospirillales</taxon>
        <taxon>Halomonadaceae</taxon>
        <taxon>Larsenimonas</taxon>
    </lineage>
</organism>
<evidence type="ECO:0000256" key="3">
    <source>
        <dbReference type="ARBA" id="ARBA00022763"/>
    </source>
</evidence>